<accession>A0A6J4ZZN6</accession>
<dbReference type="Proteomes" id="UP000494255">
    <property type="component" value="Unassembled WGS sequence"/>
</dbReference>
<sequence length="62" mass="6584">MLPHLAWTSAGLAPSIGSTALKKTASSDGFPRVAPLKKLKHYVRVVTSRLTALKACVANHQS</sequence>
<reference evidence="1 2" key="1">
    <citation type="submission" date="2020-04" db="EMBL/GenBank/DDBJ databases">
        <authorList>
            <person name="De Canck E."/>
        </authorList>
    </citation>
    <scope>NUCLEOTIDE SEQUENCE [LARGE SCALE GENOMIC DNA]</scope>
    <source>
        <strain evidence="1 2">LMG 24238</strain>
    </source>
</reference>
<keyword evidence="2" id="KW-1185">Reference proteome</keyword>
<gene>
    <name evidence="1" type="ORF">LMG24238_00946</name>
</gene>
<evidence type="ECO:0000313" key="2">
    <source>
        <dbReference type="Proteomes" id="UP000494255"/>
    </source>
</evidence>
<evidence type="ECO:0000313" key="1">
    <source>
        <dbReference type="EMBL" id="CAB3648315.1"/>
    </source>
</evidence>
<name>A0A6J4ZZN6_9BURK</name>
<protein>
    <submittedName>
        <fullName evidence="1">Uncharacterized protein</fullName>
    </submittedName>
</protein>
<organism evidence="1 2">
    <name type="scientific">Paraburkholderia sediminicola</name>
    <dbReference type="NCBI Taxonomy" id="458836"/>
    <lineage>
        <taxon>Bacteria</taxon>
        <taxon>Pseudomonadati</taxon>
        <taxon>Pseudomonadota</taxon>
        <taxon>Betaproteobacteria</taxon>
        <taxon>Burkholderiales</taxon>
        <taxon>Burkholderiaceae</taxon>
        <taxon>Paraburkholderia</taxon>
    </lineage>
</organism>
<dbReference type="EMBL" id="CADIKC010000001">
    <property type="protein sequence ID" value="CAB3648315.1"/>
    <property type="molecule type" value="Genomic_DNA"/>
</dbReference>
<dbReference type="AlphaFoldDB" id="A0A6J4ZZN6"/>
<proteinExistence type="predicted"/>